<dbReference type="Pfam" id="PF13193">
    <property type="entry name" value="AMP-binding_C"/>
    <property type="match status" value="1"/>
</dbReference>
<evidence type="ECO:0000256" key="1">
    <source>
        <dbReference type="ARBA" id="ARBA00022450"/>
    </source>
</evidence>
<dbReference type="PANTHER" id="PTHR45527:SF1">
    <property type="entry name" value="FATTY ACID SYNTHASE"/>
    <property type="match status" value="1"/>
</dbReference>
<dbReference type="PANTHER" id="PTHR45527">
    <property type="entry name" value="NONRIBOSOMAL PEPTIDE SYNTHETASE"/>
    <property type="match status" value="1"/>
</dbReference>
<dbReference type="SMART" id="SM00823">
    <property type="entry name" value="PKS_PP"/>
    <property type="match status" value="1"/>
</dbReference>
<dbReference type="NCBIfam" id="TIGR01733">
    <property type="entry name" value="AA-adenyl-dom"/>
    <property type="match status" value="1"/>
</dbReference>
<evidence type="ECO:0000313" key="5">
    <source>
        <dbReference type="Proteomes" id="UP000534286"/>
    </source>
</evidence>
<dbReference type="Gene3D" id="1.10.1200.10">
    <property type="entry name" value="ACP-like"/>
    <property type="match status" value="1"/>
</dbReference>
<evidence type="ECO:0000259" key="3">
    <source>
        <dbReference type="PROSITE" id="PS50075"/>
    </source>
</evidence>
<protein>
    <submittedName>
        <fullName evidence="4">Amino acid adenylation domain-containing protein</fullName>
    </submittedName>
</protein>
<dbReference type="EMBL" id="JACHJU010000002">
    <property type="protein sequence ID" value="MBB4941543.1"/>
    <property type="molecule type" value="Genomic_DNA"/>
</dbReference>
<organism evidence="4 5">
    <name type="scientific">Streptosporangium album</name>
    <dbReference type="NCBI Taxonomy" id="47479"/>
    <lineage>
        <taxon>Bacteria</taxon>
        <taxon>Bacillati</taxon>
        <taxon>Actinomycetota</taxon>
        <taxon>Actinomycetes</taxon>
        <taxon>Streptosporangiales</taxon>
        <taxon>Streptosporangiaceae</taxon>
        <taxon>Streptosporangium</taxon>
    </lineage>
</organism>
<dbReference type="Pfam" id="PF00501">
    <property type="entry name" value="AMP-binding"/>
    <property type="match status" value="1"/>
</dbReference>
<dbReference type="InterPro" id="IPR009081">
    <property type="entry name" value="PP-bd_ACP"/>
</dbReference>
<dbReference type="Pfam" id="PF00550">
    <property type="entry name" value="PP-binding"/>
    <property type="match status" value="1"/>
</dbReference>
<dbReference type="Proteomes" id="UP000534286">
    <property type="component" value="Unassembled WGS sequence"/>
</dbReference>
<sequence length="612" mass="64195">MAPEPFPSKSPVPAGWTSGPPRTVPGVPLCDLIAAQAARTPDAPVIRQWDVLLTYRELLSAAGALAVRLRALGVGPETRVGLCARRTPFLPVAALGVMLAGGAYVPLDPGHPRRRLLEVLDDASIPVVVVDGHGRALLDGCGRPLVGPRTGIGDGVGVPEGGLVRPGNAAYVLYTSGSTGRPKGVVVDHASAAAFVSAAVAHFGLDGSCRSIAFSALGFEVSVLDMFAPLTAGGCVQLVPDEDRADPARLQRFLEAHEVTWGFVPPALLPLVDPAGLPHLRDLVTAGEPPGPEQVARWSGGARFHNWYGPTETTVCVVGAELSGVWDRPLPIGRPLGGCRAHVLDGEMRECPVGVAGELYIGGPQVSRGYLGRPGLTAERFVPDPFGGVPGARLYRTGDRVAWREDGRIAFMGRLDRQVKVQGQRVEIGEVESVVRAHPGVLQAVVDAPGELVAYVAPLDGPDLAALREHCAVRLPPYMVPTRVVRVAALPLNASGKVDVEALRAVAGRVVPGGGSGGLAGIWARVLEVPDPVAEDNSFEIGGHSLAIAAVQARLVAAVGREVPIVDLFRHPTIRALAAHLDGGGHTPGLDRAARRLAVRRDRLKDRPQRPN</sequence>
<dbReference type="GO" id="GO:0005737">
    <property type="term" value="C:cytoplasm"/>
    <property type="evidence" value="ECO:0007669"/>
    <property type="project" value="TreeGrafter"/>
</dbReference>
<dbReference type="SUPFAM" id="SSF56801">
    <property type="entry name" value="Acetyl-CoA synthetase-like"/>
    <property type="match status" value="1"/>
</dbReference>
<dbReference type="GO" id="GO:0031177">
    <property type="term" value="F:phosphopantetheine binding"/>
    <property type="evidence" value="ECO:0007669"/>
    <property type="project" value="InterPro"/>
</dbReference>
<dbReference type="InterPro" id="IPR042099">
    <property type="entry name" value="ANL_N_sf"/>
</dbReference>
<dbReference type="InterPro" id="IPR010071">
    <property type="entry name" value="AA_adenyl_dom"/>
</dbReference>
<dbReference type="Gene3D" id="3.30.300.30">
    <property type="match status" value="1"/>
</dbReference>
<gene>
    <name evidence="4" type="ORF">FHR32_005920</name>
</gene>
<proteinExistence type="predicted"/>
<keyword evidence="5" id="KW-1185">Reference proteome</keyword>
<dbReference type="PROSITE" id="PS00455">
    <property type="entry name" value="AMP_BINDING"/>
    <property type="match status" value="1"/>
</dbReference>
<feature type="domain" description="Carrier" evidence="3">
    <location>
        <begin position="510"/>
        <end position="585"/>
    </location>
</feature>
<dbReference type="AlphaFoldDB" id="A0A7W7S1N8"/>
<name>A0A7W7S1N8_9ACTN</name>
<evidence type="ECO:0000313" key="4">
    <source>
        <dbReference type="EMBL" id="MBB4941543.1"/>
    </source>
</evidence>
<dbReference type="InterPro" id="IPR045851">
    <property type="entry name" value="AMP-bd_C_sf"/>
</dbReference>
<dbReference type="CDD" id="cd05930">
    <property type="entry name" value="A_NRPS"/>
    <property type="match status" value="1"/>
</dbReference>
<dbReference type="GO" id="GO:0044550">
    <property type="term" value="P:secondary metabolite biosynthetic process"/>
    <property type="evidence" value="ECO:0007669"/>
    <property type="project" value="TreeGrafter"/>
</dbReference>
<keyword evidence="2" id="KW-0597">Phosphoprotein</keyword>
<dbReference type="PROSITE" id="PS50075">
    <property type="entry name" value="CARRIER"/>
    <property type="match status" value="1"/>
</dbReference>
<evidence type="ECO:0000256" key="2">
    <source>
        <dbReference type="ARBA" id="ARBA00022553"/>
    </source>
</evidence>
<dbReference type="SUPFAM" id="SSF47336">
    <property type="entry name" value="ACP-like"/>
    <property type="match status" value="1"/>
</dbReference>
<reference evidence="4 5" key="1">
    <citation type="submission" date="2020-08" db="EMBL/GenBank/DDBJ databases">
        <title>Sequencing the genomes of 1000 actinobacteria strains.</title>
        <authorList>
            <person name="Klenk H.-P."/>
        </authorList>
    </citation>
    <scope>NUCLEOTIDE SEQUENCE [LARGE SCALE GENOMIC DNA]</scope>
    <source>
        <strain evidence="4 5">DSM 43023</strain>
    </source>
</reference>
<dbReference type="InterPro" id="IPR036736">
    <property type="entry name" value="ACP-like_sf"/>
</dbReference>
<dbReference type="InterPro" id="IPR000873">
    <property type="entry name" value="AMP-dep_synth/lig_dom"/>
</dbReference>
<dbReference type="InterPro" id="IPR025110">
    <property type="entry name" value="AMP-bd_C"/>
</dbReference>
<accession>A0A7W7S1N8</accession>
<dbReference type="Gene3D" id="3.40.50.12780">
    <property type="entry name" value="N-terminal domain of ligase-like"/>
    <property type="match status" value="1"/>
</dbReference>
<dbReference type="InterPro" id="IPR020845">
    <property type="entry name" value="AMP-binding_CS"/>
</dbReference>
<comment type="caution">
    <text evidence="4">The sequence shown here is derived from an EMBL/GenBank/DDBJ whole genome shotgun (WGS) entry which is preliminary data.</text>
</comment>
<dbReference type="RefSeq" id="WP_312882735.1">
    <property type="nucleotide sequence ID" value="NZ_BAABEK010000037.1"/>
</dbReference>
<keyword evidence="1" id="KW-0596">Phosphopantetheine</keyword>
<dbReference type="GO" id="GO:0043041">
    <property type="term" value="P:amino acid activation for nonribosomal peptide biosynthetic process"/>
    <property type="evidence" value="ECO:0007669"/>
    <property type="project" value="TreeGrafter"/>
</dbReference>
<dbReference type="InterPro" id="IPR020806">
    <property type="entry name" value="PKS_PP-bd"/>
</dbReference>